<comment type="caution">
    <text evidence="2">The sequence shown here is derived from an EMBL/GenBank/DDBJ whole genome shotgun (WGS) entry which is preliminary data.</text>
</comment>
<evidence type="ECO:0000313" key="2">
    <source>
        <dbReference type="EMBL" id="GGA90635.1"/>
    </source>
</evidence>
<keyword evidence="3" id="KW-1185">Reference proteome</keyword>
<feature type="domain" description="Calcineurin-like phosphoesterase" evidence="1">
    <location>
        <begin position="14"/>
        <end position="194"/>
    </location>
</feature>
<dbReference type="Proteomes" id="UP000606922">
    <property type="component" value="Unassembled WGS sequence"/>
</dbReference>
<dbReference type="InterPro" id="IPR029052">
    <property type="entry name" value="Metallo-depent_PP-like"/>
</dbReference>
<evidence type="ECO:0000259" key="1">
    <source>
        <dbReference type="Pfam" id="PF00149"/>
    </source>
</evidence>
<evidence type="ECO:0000313" key="3">
    <source>
        <dbReference type="Proteomes" id="UP000606922"/>
    </source>
</evidence>
<reference evidence="2" key="1">
    <citation type="journal article" date="2014" name="Int. J. Syst. Evol. Microbiol.">
        <title>Complete genome sequence of Corynebacterium casei LMG S-19264T (=DSM 44701T), isolated from a smear-ripened cheese.</title>
        <authorList>
            <consortium name="US DOE Joint Genome Institute (JGI-PGF)"/>
            <person name="Walter F."/>
            <person name="Albersmeier A."/>
            <person name="Kalinowski J."/>
            <person name="Ruckert C."/>
        </authorList>
    </citation>
    <scope>NUCLEOTIDE SEQUENCE</scope>
    <source>
        <strain evidence="2">CGMCC 1.12813</strain>
    </source>
</reference>
<accession>A0A916WDF3</accession>
<dbReference type="Gene3D" id="3.60.21.10">
    <property type="match status" value="1"/>
</dbReference>
<sequence>MSADLPNPLQTDRRVGLLGDVHGDFSHLMAAVHVFAARNIRCVIVLGDFGYPWPFEDWNRTLNKLSRRLASRNMDIVVIDGNHDWLPKIKEFPVGADGLRRLRHNVIHAPRGYRTTLLPYNSGWPTNVVRPGKVLAVLGGANSIDRHHRTVNTDWWPDESLTEEDLAALGTDHADVLLGHDAPLDVPDLDRALASENSDWPPEAVAYAEQGRRMFHCGFMAVWPEVSVGAHYHRHVDQVLAYEDDAGSFRCRVVILDQNRPKTISLAILDTGTLQLEFFTRGDTKVERLRMRDQGRWVVRTPDADFGFDLDARTVERRPLPGARLSPLLDHPLPLLNIRIVHVGAVAIYTFDPLDEHIPYQDQFSSGVVQMIERDDDAHR</sequence>
<dbReference type="SUPFAM" id="SSF56300">
    <property type="entry name" value="Metallo-dependent phosphatases"/>
    <property type="match status" value="1"/>
</dbReference>
<proteinExistence type="predicted"/>
<dbReference type="GO" id="GO:0016787">
    <property type="term" value="F:hydrolase activity"/>
    <property type="evidence" value="ECO:0007669"/>
    <property type="project" value="InterPro"/>
</dbReference>
<dbReference type="CDD" id="cd00838">
    <property type="entry name" value="MPP_superfamily"/>
    <property type="match status" value="1"/>
</dbReference>
<dbReference type="AlphaFoldDB" id="A0A916WDF3"/>
<dbReference type="EMBL" id="BMGB01000001">
    <property type="protein sequence ID" value="GGA90635.1"/>
    <property type="molecule type" value="Genomic_DNA"/>
</dbReference>
<dbReference type="RefSeq" id="WP_188508822.1">
    <property type="nucleotide sequence ID" value="NZ_BMGB01000001.1"/>
</dbReference>
<reference evidence="2" key="2">
    <citation type="submission" date="2020-09" db="EMBL/GenBank/DDBJ databases">
        <authorList>
            <person name="Sun Q."/>
            <person name="Zhou Y."/>
        </authorList>
    </citation>
    <scope>NUCLEOTIDE SEQUENCE</scope>
    <source>
        <strain evidence="2">CGMCC 1.12813</strain>
    </source>
</reference>
<dbReference type="InterPro" id="IPR004843">
    <property type="entry name" value="Calcineurin-like_PHP"/>
</dbReference>
<protein>
    <recommendedName>
        <fullName evidence="1">Calcineurin-like phosphoesterase domain-containing protein</fullName>
    </recommendedName>
</protein>
<name>A0A916WDF3_9MICO</name>
<dbReference type="Pfam" id="PF00149">
    <property type="entry name" value="Metallophos"/>
    <property type="match status" value="1"/>
</dbReference>
<organism evidence="2 3">
    <name type="scientific">Conyzicola nivalis</name>
    <dbReference type="NCBI Taxonomy" id="1477021"/>
    <lineage>
        <taxon>Bacteria</taxon>
        <taxon>Bacillati</taxon>
        <taxon>Actinomycetota</taxon>
        <taxon>Actinomycetes</taxon>
        <taxon>Micrococcales</taxon>
        <taxon>Microbacteriaceae</taxon>
        <taxon>Conyzicola</taxon>
    </lineage>
</organism>
<gene>
    <name evidence="2" type="ORF">GCM10010979_01660</name>
</gene>